<dbReference type="AlphaFoldDB" id="A0A0C3L1C5"/>
<evidence type="ECO:0000313" key="4">
    <source>
        <dbReference type="Proteomes" id="UP000054248"/>
    </source>
</evidence>
<sequence length="428" mass="46353">MSMHEDGDETKAQVHGYSGAEYRGFTTLQDAIAWLGAPFNRRFQSALVDTHTSDVPLPPPSLSGRLDAPTPNTQAFAVHLVSSPVGVRSSMGRGDSAASALNDYGISRLTLRDNQLTGAVPSRGPRELKTSAGPDDRCVPSSPSAINAGDHSPRTKRTSSLIESYPVVTVPPTSPMHLPSSAIEGQQHSPSMPLSSTPHRHSAHNGPAEFTFAAAARGSINDIVLAKPDYSKWSSTKHPGWFDDSIISDIFHPPAAGPPHSSRIQSHGNHDADLTGSMSGRASTEGRVADPDIDPMQPSPDGLFGAPDANTLNHRIHLRGASNTVTNYTEALRYVLGRHAVNYLYMHYYSAGSALTIVNAYLSFSHDAESFIRLLVDRNMAPRHAAYLWTVISPEVWMGSTDRTRKYSPEDCSFEDDQDMSFVRRAAD</sequence>
<protein>
    <recommendedName>
        <fullName evidence="2">Ribonuclease H1 N-terminal domain-containing protein</fullName>
    </recommendedName>
</protein>
<dbReference type="OrthoDB" id="3254429at2759"/>
<accession>A0A0C3L1C5</accession>
<evidence type="ECO:0000256" key="1">
    <source>
        <dbReference type="SAM" id="MobiDB-lite"/>
    </source>
</evidence>
<feature type="compositionally biased region" description="Basic and acidic residues" evidence="1">
    <location>
        <begin position="124"/>
        <end position="138"/>
    </location>
</feature>
<keyword evidence="4" id="KW-1185">Reference proteome</keyword>
<dbReference type="Proteomes" id="UP000054248">
    <property type="component" value="Unassembled WGS sequence"/>
</dbReference>
<organism evidence="3 4">
    <name type="scientific">Tulasnella calospora MUT 4182</name>
    <dbReference type="NCBI Taxonomy" id="1051891"/>
    <lineage>
        <taxon>Eukaryota</taxon>
        <taxon>Fungi</taxon>
        <taxon>Dikarya</taxon>
        <taxon>Basidiomycota</taxon>
        <taxon>Agaricomycotina</taxon>
        <taxon>Agaricomycetes</taxon>
        <taxon>Cantharellales</taxon>
        <taxon>Tulasnellaceae</taxon>
        <taxon>Tulasnella</taxon>
    </lineage>
</organism>
<gene>
    <name evidence="3" type="ORF">M407DRAFT_23207</name>
</gene>
<reference evidence="4" key="2">
    <citation type="submission" date="2015-01" db="EMBL/GenBank/DDBJ databases">
        <title>Evolutionary Origins and Diversification of the Mycorrhizal Mutualists.</title>
        <authorList>
            <consortium name="DOE Joint Genome Institute"/>
            <consortium name="Mycorrhizal Genomics Consortium"/>
            <person name="Kohler A."/>
            <person name="Kuo A."/>
            <person name="Nagy L.G."/>
            <person name="Floudas D."/>
            <person name="Copeland A."/>
            <person name="Barry K.W."/>
            <person name="Cichocki N."/>
            <person name="Veneault-Fourrey C."/>
            <person name="LaButti K."/>
            <person name="Lindquist E.A."/>
            <person name="Lipzen A."/>
            <person name="Lundell T."/>
            <person name="Morin E."/>
            <person name="Murat C."/>
            <person name="Riley R."/>
            <person name="Ohm R."/>
            <person name="Sun H."/>
            <person name="Tunlid A."/>
            <person name="Henrissat B."/>
            <person name="Grigoriev I.V."/>
            <person name="Hibbett D.S."/>
            <person name="Martin F."/>
        </authorList>
    </citation>
    <scope>NUCLEOTIDE SEQUENCE [LARGE SCALE GENOMIC DNA]</scope>
    <source>
        <strain evidence="4">MUT 4182</strain>
    </source>
</reference>
<feature type="region of interest" description="Disordered" evidence="1">
    <location>
        <begin position="115"/>
        <end position="159"/>
    </location>
</feature>
<reference evidence="3 4" key="1">
    <citation type="submission" date="2014-04" db="EMBL/GenBank/DDBJ databases">
        <authorList>
            <consortium name="DOE Joint Genome Institute"/>
            <person name="Kuo A."/>
            <person name="Girlanda M."/>
            <person name="Perotto S."/>
            <person name="Kohler A."/>
            <person name="Nagy L.G."/>
            <person name="Floudas D."/>
            <person name="Copeland A."/>
            <person name="Barry K.W."/>
            <person name="Cichocki N."/>
            <person name="Veneault-Fourrey C."/>
            <person name="LaButti K."/>
            <person name="Lindquist E.A."/>
            <person name="Lipzen A."/>
            <person name="Lundell T."/>
            <person name="Morin E."/>
            <person name="Murat C."/>
            <person name="Sun H."/>
            <person name="Tunlid A."/>
            <person name="Henrissat B."/>
            <person name="Grigoriev I.V."/>
            <person name="Hibbett D.S."/>
            <person name="Martin F."/>
            <person name="Nordberg H.P."/>
            <person name="Cantor M.N."/>
            <person name="Hua S.X."/>
        </authorList>
    </citation>
    <scope>NUCLEOTIDE SEQUENCE [LARGE SCALE GENOMIC DNA]</scope>
    <source>
        <strain evidence="3 4">MUT 4182</strain>
    </source>
</reference>
<dbReference type="HOGENOM" id="CLU_641228_0_0_1"/>
<feature type="region of interest" description="Disordered" evidence="1">
    <location>
        <begin position="256"/>
        <end position="285"/>
    </location>
</feature>
<name>A0A0C3L1C5_9AGAM</name>
<dbReference type="Gene3D" id="3.40.970.10">
    <property type="entry name" value="Ribonuclease H1, N-terminal domain"/>
    <property type="match status" value="1"/>
</dbReference>
<dbReference type="EMBL" id="KN823007">
    <property type="protein sequence ID" value="KIO27518.1"/>
    <property type="molecule type" value="Genomic_DNA"/>
</dbReference>
<dbReference type="InterPro" id="IPR011320">
    <property type="entry name" value="RNase_H1_N"/>
</dbReference>
<dbReference type="InterPro" id="IPR037056">
    <property type="entry name" value="RNase_H1_N_sf"/>
</dbReference>
<dbReference type="Pfam" id="PF01693">
    <property type="entry name" value="Cauli_VI"/>
    <property type="match status" value="1"/>
</dbReference>
<evidence type="ECO:0000259" key="2">
    <source>
        <dbReference type="Pfam" id="PF01693"/>
    </source>
</evidence>
<feature type="region of interest" description="Disordered" evidence="1">
    <location>
        <begin position="172"/>
        <end position="205"/>
    </location>
</feature>
<proteinExistence type="predicted"/>
<feature type="domain" description="Ribonuclease H1 N-terminal" evidence="2">
    <location>
        <begin position="8"/>
        <end position="34"/>
    </location>
</feature>
<feature type="compositionally biased region" description="Polar residues" evidence="1">
    <location>
        <begin position="183"/>
        <end position="197"/>
    </location>
</feature>
<evidence type="ECO:0000313" key="3">
    <source>
        <dbReference type="EMBL" id="KIO27518.1"/>
    </source>
</evidence>